<dbReference type="AlphaFoldDB" id="A0A919EMH6"/>
<evidence type="ECO:0000256" key="1">
    <source>
        <dbReference type="SAM" id="MobiDB-lite"/>
    </source>
</evidence>
<reference evidence="3" key="2">
    <citation type="submission" date="2020-09" db="EMBL/GenBank/DDBJ databases">
        <authorList>
            <person name="Sun Q."/>
            <person name="Ohkuma M."/>
        </authorList>
    </citation>
    <scope>NUCLEOTIDE SEQUENCE</scope>
    <source>
        <strain evidence="3">JCM 4122</strain>
    </source>
</reference>
<evidence type="ECO:0000313" key="3">
    <source>
        <dbReference type="EMBL" id="GHG00149.1"/>
    </source>
</evidence>
<feature type="region of interest" description="Disordered" evidence="1">
    <location>
        <begin position="1"/>
        <end position="33"/>
    </location>
</feature>
<keyword evidence="4" id="KW-1185">Reference proteome</keyword>
<accession>A0A919EMH6</accession>
<proteinExistence type="predicted"/>
<evidence type="ECO:0000313" key="4">
    <source>
        <dbReference type="Proteomes" id="UP000632849"/>
    </source>
</evidence>
<keyword evidence="2" id="KW-0472">Membrane</keyword>
<sequence>MYGHGTSGGGTDMPGDTTARPCPGPVPAHPRASAVRASAVRARLRRRLARARAHPVAYALVLALAAGLLVLAGPGAGGAGAVSVCQGRPTRTVSFATGELRLYRTRHYACALVLAKRPGAPRPMRVTLQPRGGRAAVVGGRWGRQAGPVTVHALNRCVRASATVSGRSVSTGWILC</sequence>
<evidence type="ECO:0000256" key="2">
    <source>
        <dbReference type="SAM" id="Phobius"/>
    </source>
</evidence>
<feature type="compositionally biased region" description="Gly residues" evidence="1">
    <location>
        <begin position="1"/>
        <end position="12"/>
    </location>
</feature>
<keyword evidence="2" id="KW-1133">Transmembrane helix</keyword>
<name>A0A919EMH6_STRFL</name>
<protein>
    <recommendedName>
        <fullName evidence="5">Secreted protein</fullName>
    </recommendedName>
</protein>
<keyword evidence="2" id="KW-0812">Transmembrane</keyword>
<feature type="transmembrane region" description="Helical" evidence="2">
    <location>
        <begin position="55"/>
        <end position="76"/>
    </location>
</feature>
<dbReference type="Proteomes" id="UP000632849">
    <property type="component" value="Unassembled WGS sequence"/>
</dbReference>
<evidence type="ECO:0008006" key="5">
    <source>
        <dbReference type="Google" id="ProtNLM"/>
    </source>
</evidence>
<organism evidence="3 4">
    <name type="scientific">Streptomyces filamentosus</name>
    <name type="common">Streptomyces roseosporus</name>
    <dbReference type="NCBI Taxonomy" id="67294"/>
    <lineage>
        <taxon>Bacteria</taxon>
        <taxon>Bacillati</taxon>
        <taxon>Actinomycetota</taxon>
        <taxon>Actinomycetes</taxon>
        <taxon>Kitasatosporales</taxon>
        <taxon>Streptomycetaceae</taxon>
        <taxon>Streptomyces</taxon>
    </lineage>
</organism>
<gene>
    <name evidence="3" type="ORF">GCM10017667_34070</name>
</gene>
<comment type="caution">
    <text evidence="3">The sequence shown here is derived from an EMBL/GenBank/DDBJ whole genome shotgun (WGS) entry which is preliminary data.</text>
</comment>
<dbReference type="EMBL" id="BNBE01000001">
    <property type="protein sequence ID" value="GHG00149.1"/>
    <property type="molecule type" value="Genomic_DNA"/>
</dbReference>
<reference evidence="3" key="1">
    <citation type="journal article" date="2014" name="Int. J. Syst. Evol. Microbiol.">
        <title>Complete genome sequence of Corynebacterium casei LMG S-19264T (=DSM 44701T), isolated from a smear-ripened cheese.</title>
        <authorList>
            <consortium name="US DOE Joint Genome Institute (JGI-PGF)"/>
            <person name="Walter F."/>
            <person name="Albersmeier A."/>
            <person name="Kalinowski J."/>
            <person name="Ruckert C."/>
        </authorList>
    </citation>
    <scope>NUCLEOTIDE SEQUENCE</scope>
    <source>
        <strain evidence="3">JCM 4122</strain>
    </source>
</reference>